<sequence>MQPAGRDSLSSTIHPNTTSGTASQDLLSDDTRHVHTIPPWIHSADDEDEAEQTQRLLQPSSTVTASHHYLPAPPQHRTQAGRKWDHIRSAEPPMLDQPLDSNAARWKPYMSSGPQPGGLEGARLASDDWMLENMPDLTEPWHAAEHEELSEKQKGFWLFSPEGRSRVLHKMQRILLKNPFIPLIFRLIVLAFTLAALGLGGRIYHQAHATQLSTRGNCVQRASTYMDLVVASVAVPYICYITWDEYTSKPLGLRSAGAKMALIFTDLYFIVFESANLALAFDALKDQRWACYDLDSPQSTCPGTPRLCRSQEGLSAVLVIALVAWLATFSISVLRVVERLK</sequence>
<reference evidence="1" key="1">
    <citation type="submission" date="2024-02" db="EMBL/GenBank/DDBJ databases">
        <title>Metagenome Assembled Genome of Zalaria obscura JY119.</title>
        <authorList>
            <person name="Vighnesh L."/>
            <person name="Jagadeeshwari U."/>
            <person name="Venkata Ramana C."/>
            <person name="Sasikala C."/>
        </authorList>
    </citation>
    <scope>NUCLEOTIDE SEQUENCE</scope>
    <source>
        <strain evidence="1">JY119</strain>
    </source>
</reference>
<gene>
    <name evidence="1" type="ORF">M8818_006612</name>
</gene>
<protein>
    <submittedName>
        <fullName evidence="1">Uncharacterized protein</fullName>
    </submittedName>
</protein>
<keyword evidence="2" id="KW-1185">Reference proteome</keyword>
<evidence type="ECO:0000313" key="2">
    <source>
        <dbReference type="Proteomes" id="UP001320706"/>
    </source>
</evidence>
<dbReference type="EMBL" id="JAMKPW020000040">
    <property type="protein sequence ID" value="KAK8198745.1"/>
    <property type="molecule type" value="Genomic_DNA"/>
</dbReference>
<name>A0ACC3S6A0_9PEZI</name>
<evidence type="ECO:0000313" key="1">
    <source>
        <dbReference type="EMBL" id="KAK8198745.1"/>
    </source>
</evidence>
<dbReference type="Proteomes" id="UP001320706">
    <property type="component" value="Unassembled WGS sequence"/>
</dbReference>
<organism evidence="1 2">
    <name type="scientific">Zalaria obscura</name>
    <dbReference type="NCBI Taxonomy" id="2024903"/>
    <lineage>
        <taxon>Eukaryota</taxon>
        <taxon>Fungi</taxon>
        <taxon>Dikarya</taxon>
        <taxon>Ascomycota</taxon>
        <taxon>Pezizomycotina</taxon>
        <taxon>Dothideomycetes</taxon>
        <taxon>Dothideomycetidae</taxon>
        <taxon>Dothideales</taxon>
        <taxon>Zalariaceae</taxon>
        <taxon>Zalaria</taxon>
    </lineage>
</organism>
<comment type="caution">
    <text evidence="1">The sequence shown here is derived from an EMBL/GenBank/DDBJ whole genome shotgun (WGS) entry which is preliminary data.</text>
</comment>
<proteinExistence type="predicted"/>
<accession>A0ACC3S6A0</accession>